<evidence type="ECO:0000256" key="5">
    <source>
        <dbReference type="ARBA" id="ARBA00022989"/>
    </source>
</evidence>
<feature type="transmembrane region" description="Helical" evidence="8">
    <location>
        <begin position="396"/>
        <end position="416"/>
    </location>
</feature>
<proteinExistence type="inferred from homology"/>
<feature type="region of interest" description="Disordered" evidence="7">
    <location>
        <begin position="1"/>
        <end position="37"/>
    </location>
</feature>
<name>A0AA88CSX9_FICCA</name>
<feature type="transmembrane region" description="Helical" evidence="8">
    <location>
        <begin position="488"/>
        <end position="509"/>
    </location>
</feature>
<feature type="transmembrane region" description="Helical" evidence="8">
    <location>
        <begin position="453"/>
        <end position="476"/>
    </location>
</feature>
<evidence type="ECO:0000256" key="1">
    <source>
        <dbReference type="ARBA" id="ARBA00004141"/>
    </source>
</evidence>
<reference evidence="10" key="1">
    <citation type="submission" date="2023-07" db="EMBL/GenBank/DDBJ databases">
        <title>draft genome sequence of fig (Ficus carica).</title>
        <authorList>
            <person name="Takahashi T."/>
            <person name="Nishimura K."/>
        </authorList>
    </citation>
    <scope>NUCLEOTIDE SEQUENCE</scope>
</reference>
<evidence type="ECO:0000256" key="6">
    <source>
        <dbReference type="ARBA" id="ARBA00023136"/>
    </source>
</evidence>
<feature type="compositionally biased region" description="Basic and acidic residues" evidence="7">
    <location>
        <begin position="17"/>
        <end position="27"/>
    </location>
</feature>
<protein>
    <recommendedName>
        <fullName evidence="9">STAS domain-containing protein</fullName>
    </recommendedName>
</protein>
<keyword evidence="6 8" id="KW-0472">Membrane</keyword>
<dbReference type="Pfam" id="PF00916">
    <property type="entry name" value="Sulfate_transp"/>
    <property type="match status" value="2"/>
</dbReference>
<dbReference type="AlphaFoldDB" id="A0AA88CSX9"/>
<keyword evidence="5 8" id="KW-1133">Transmembrane helix</keyword>
<organism evidence="10 11">
    <name type="scientific">Ficus carica</name>
    <name type="common">Common fig</name>
    <dbReference type="NCBI Taxonomy" id="3494"/>
    <lineage>
        <taxon>Eukaryota</taxon>
        <taxon>Viridiplantae</taxon>
        <taxon>Streptophyta</taxon>
        <taxon>Embryophyta</taxon>
        <taxon>Tracheophyta</taxon>
        <taxon>Spermatophyta</taxon>
        <taxon>Magnoliopsida</taxon>
        <taxon>eudicotyledons</taxon>
        <taxon>Gunneridae</taxon>
        <taxon>Pentapetalae</taxon>
        <taxon>rosids</taxon>
        <taxon>fabids</taxon>
        <taxon>Rosales</taxon>
        <taxon>Moraceae</taxon>
        <taxon>Ficeae</taxon>
        <taxon>Ficus</taxon>
    </lineage>
</organism>
<evidence type="ECO:0000256" key="4">
    <source>
        <dbReference type="ARBA" id="ARBA00022692"/>
    </source>
</evidence>
<dbReference type="InterPro" id="IPR036513">
    <property type="entry name" value="STAS_dom_sf"/>
</dbReference>
<dbReference type="InterPro" id="IPR001902">
    <property type="entry name" value="SLC26A/SulP_fam"/>
</dbReference>
<feature type="transmembrane region" description="Helical" evidence="8">
    <location>
        <begin position="305"/>
        <end position="327"/>
    </location>
</feature>
<evidence type="ECO:0000256" key="2">
    <source>
        <dbReference type="ARBA" id="ARBA00008692"/>
    </source>
</evidence>
<comment type="caution">
    <text evidence="10">The sequence shown here is derived from an EMBL/GenBank/DDBJ whole genome shotgun (WGS) entry which is preliminary data.</text>
</comment>
<accession>A0AA88CSX9</accession>
<keyword evidence="3" id="KW-0813">Transport</keyword>
<keyword evidence="4 8" id="KW-0812">Transmembrane</keyword>
<gene>
    <name evidence="10" type="ORF">TIFTF001_004267</name>
</gene>
<sequence length="679" mass="73451">MASSAAMEETGGDIDVTNERAKYHGSKENCPAGSPKHFKKPSTAVETFNVEMTDNIDGDGDGDKKDLAAERSRWVLDGPKPPGLCEELMDSVRETIASCKHKYHSSLKNQSFPKRLISIQKEIFPILAWGREYKIAKFKSDLMAGLTIASLCIPQSIGYATLAKLDPQYGLYTSVVPPLIYAVMGTSRDIAIGPVAVVSLLLPSLVQKLVDPGADPISYRNLILTVTFFAGIFQASFGFFRLGFLVDFLSHAAIVGFMAGAAIIIGLQQLKGLLGISHFTNKTDVISVLKAVWNSVHHYPVLLSYLYLGALIIFSLAFHSCASFSLLDIWHGVKIVKHVKGGLNPSSVHELKFNGPFVGETAKIGLIVAVVALTEAIAVGRSFASMKGYHLDGNKEMVAIGFMNIVGSFTSCYVATGSFSRTAVNYSAGCETLVSNIVMAITVLVSLELFTKLLYYTPTAILASIILSALPGLINLNAAYHIWKIDKLDFLACIGAFFGVLFGSVEIGLTTAVTISFVKVVLVSVRPGTETLGKLPGTDLFCDIQQYPMAIQLPGIMIIRVKSALLCFANANFVRERITNWVLEDVEGNTKRAIQFLVLDMSNLMNIDTSAIASLQELRKSLTSQGIELAIANPRWQVIHKLKLAKFVSEIEGRVFLTVGEAVNAASISSGKNVPTGTC</sequence>
<evidence type="ECO:0000259" key="9">
    <source>
        <dbReference type="PROSITE" id="PS50801"/>
    </source>
</evidence>
<dbReference type="InterPro" id="IPR011547">
    <property type="entry name" value="SLC26A/SulP_dom"/>
</dbReference>
<dbReference type="SUPFAM" id="SSF52091">
    <property type="entry name" value="SpoIIaa-like"/>
    <property type="match status" value="1"/>
</dbReference>
<dbReference type="InterPro" id="IPR002645">
    <property type="entry name" value="STAS_dom"/>
</dbReference>
<dbReference type="InterPro" id="IPR018045">
    <property type="entry name" value="S04_transporter_CS"/>
</dbReference>
<feature type="domain" description="STAS" evidence="9">
    <location>
        <begin position="566"/>
        <end position="666"/>
    </location>
</feature>
<feature type="transmembrane region" description="Helical" evidence="8">
    <location>
        <begin position="222"/>
        <end position="242"/>
    </location>
</feature>
<feature type="transmembrane region" description="Helical" evidence="8">
    <location>
        <begin position="364"/>
        <end position="384"/>
    </location>
</feature>
<dbReference type="PANTHER" id="PTHR11814">
    <property type="entry name" value="SULFATE TRANSPORTER"/>
    <property type="match status" value="1"/>
</dbReference>
<evidence type="ECO:0000313" key="11">
    <source>
        <dbReference type="Proteomes" id="UP001187192"/>
    </source>
</evidence>
<dbReference type="Gene3D" id="3.30.750.24">
    <property type="entry name" value="STAS domain"/>
    <property type="match status" value="1"/>
</dbReference>
<feature type="transmembrane region" description="Helical" evidence="8">
    <location>
        <begin position="180"/>
        <end position="202"/>
    </location>
</feature>
<keyword evidence="11" id="KW-1185">Reference proteome</keyword>
<evidence type="ECO:0000256" key="8">
    <source>
        <dbReference type="SAM" id="Phobius"/>
    </source>
</evidence>
<dbReference type="EMBL" id="BTGU01000004">
    <property type="protein sequence ID" value="GMN33638.1"/>
    <property type="molecule type" value="Genomic_DNA"/>
</dbReference>
<feature type="transmembrane region" description="Helical" evidence="8">
    <location>
        <begin position="248"/>
        <end position="267"/>
    </location>
</feature>
<dbReference type="GO" id="GO:0016020">
    <property type="term" value="C:membrane"/>
    <property type="evidence" value="ECO:0007669"/>
    <property type="project" value="UniProtKB-SubCell"/>
</dbReference>
<dbReference type="PROSITE" id="PS50801">
    <property type="entry name" value="STAS"/>
    <property type="match status" value="1"/>
</dbReference>
<dbReference type="Pfam" id="PF01740">
    <property type="entry name" value="STAS"/>
    <property type="match status" value="1"/>
</dbReference>
<dbReference type="Proteomes" id="UP001187192">
    <property type="component" value="Unassembled WGS sequence"/>
</dbReference>
<dbReference type="PROSITE" id="PS01130">
    <property type="entry name" value="SLC26A"/>
    <property type="match status" value="1"/>
</dbReference>
<dbReference type="CDD" id="cd07042">
    <property type="entry name" value="STAS_SulP_like_sulfate_transporter"/>
    <property type="match status" value="1"/>
</dbReference>
<comment type="similarity">
    <text evidence="2">Belongs to the SLC26A/SulP transporter (TC 2.A.53) family.</text>
</comment>
<evidence type="ECO:0000256" key="3">
    <source>
        <dbReference type="ARBA" id="ARBA00022448"/>
    </source>
</evidence>
<comment type="subcellular location">
    <subcellularLocation>
        <location evidence="1">Membrane</location>
        <topology evidence="1">Multi-pass membrane protein</topology>
    </subcellularLocation>
</comment>
<dbReference type="GO" id="GO:0008271">
    <property type="term" value="F:secondary active sulfate transmembrane transporter activity"/>
    <property type="evidence" value="ECO:0007669"/>
    <property type="project" value="InterPro"/>
</dbReference>
<evidence type="ECO:0000313" key="10">
    <source>
        <dbReference type="EMBL" id="GMN33638.1"/>
    </source>
</evidence>
<dbReference type="FunFam" id="3.30.750.24:FF:000002">
    <property type="entry name" value="Sulfate transporter 31"/>
    <property type="match status" value="1"/>
</dbReference>
<evidence type="ECO:0000256" key="7">
    <source>
        <dbReference type="SAM" id="MobiDB-lite"/>
    </source>
</evidence>